<comment type="caution">
    <text evidence="1">The sequence shown here is derived from an EMBL/GenBank/DDBJ whole genome shotgun (WGS) entry which is preliminary data.</text>
</comment>
<name>A0AAV6UF29_9ARAC</name>
<accession>A0AAV6UF29</accession>
<gene>
    <name evidence="1" type="ORF">JTE90_009125</name>
</gene>
<reference evidence="1 2" key="1">
    <citation type="journal article" date="2022" name="Nat. Ecol. Evol.">
        <title>A masculinizing supergene underlies an exaggerated male reproductive morph in a spider.</title>
        <authorList>
            <person name="Hendrickx F."/>
            <person name="De Corte Z."/>
            <person name="Sonet G."/>
            <person name="Van Belleghem S.M."/>
            <person name="Kostlbacher S."/>
            <person name="Vangestel C."/>
        </authorList>
    </citation>
    <scope>NUCLEOTIDE SEQUENCE [LARGE SCALE GENOMIC DNA]</scope>
    <source>
        <strain evidence="1">W744_W776</strain>
    </source>
</reference>
<dbReference type="Proteomes" id="UP000827092">
    <property type="component" value="Unassembled WGS sequence"/>
</dbReference>
<dbReference type="EMBL" id="JAFNEN010000465">
    <property type="protein sequence ID" value="KAG8182364.1"/>
    <property type="molecule type" value="Genomic_DNA"/>
</dbReference>
<proteinExistence type="predicted"/>
<evidence type="ECO:0000313" key="1">
    <source>
        <dbReference type="EMBL" id="KAG8182364.1"/>
    </source>
</evidence>
<evidence type="ECO:0000313" key="2">
    <source>
        <dbReference type="Proteomes" id="UP000827092"/>
    </source>
</evidence>
<dbReference type="AlphaFoldDB" id="A0AAV6UF29"/>
<sequence>MDEKTRGLKDYGFESFHCSKVAKKDLEGLKGFEVAGRPMKKDRAIERTDLGREPSFMDSRDLDRSGIVLEPVENCSSWQS</sequence>
<organism evidence="1 2">
    <name type="scientific">Oedothorax gibbosus</name>
    <dbReference type="NCBI Taxonomy" id="931172"/>
    <lineage>
        <taxon>Eukaryota</taxon>
        <taxon>Metazoa</taxon>
        <taxon>Ecdysozoa</taxon>
        <taxon>Arthropoda</taxon>
        <taxon>Chelicerata</taxon>
        <taxon>Arachnida</taxon>
        <taxon>Araneae</taxon>
        <taxon>Araneomorphae</taxon>
        <taxon>Entelegynae</taxon>
        <taxon>Araneoidea</taxon>
        <taxon>Linyphiidae</taxon>
        <taxon>Erigoninae</taxon>
        <taxon>Oedothorax</taxon>
    </lineage>
</organism>
<protein>
    <recommendedName>
        <fullName evidence="3">Arginine kinase</fullName>
    </recommendedName>
</protein>
<keyword evidence="2" id="KW-1185">Reference proteome</keyword>
<evidence type="ECO:0008006" key="3">
    <source>
        <dbReference type="Google" id="ProtNLM"/>
    </source>
</evidence>